<keyword evidence="4 6" id="KW-0663">Pyridoxal phosphate</keyword>
<dbReference type="Gene3D" id="1.20.1340.10">
    <property type="entry name" value="dopa decarboxylase, N-terminal domain"/>
    <property type="match status" value="1"/>
</dbReference>
<evidence type="ECO:0000256" key="8">
    <source>
        <dbReference type="SAM" id="MobiDB-lite"/>
    </source>
</evidence>
<dbReference type="PRINTS" id="PR00800">
    <property type="entry name" value="YHDCRBOXLASE"/>
</dbReference>
<dbReference type="Gene3D" id="3.90.1150.10">
    <property type="entry name" value="Aspartate Aminotransferase, domain 1"/>
    <property type="match status" value="1"/>
</dbReference>
<dbReference type="STRING" id="192904.SAMN04488514_101787"/>
<evidence type="ECO:0000256" key="1">
    <source>
        <dbReference type="ARBA" id="ARBA00001933"/>
    </source>
</evidence>
<dbReference type="Pfam" id="PF00282">
    <property type="entry name" value="Pyridoxal_deC"/>
    <property type="match status" value="1"/>
</dbReference>
<evidence type="ECO:0000313" key="10">
    <source>
        <dbReference type="Proteomes" id="UP000199440"/>
    </source>
</evidence>
<dbReference type="SUPFAM" id="SSF53383">
    <property type="entry name" value="PLP-dependent transferases"/>
    <property type="match status" value="1"/>
</dbReference>
<dbReference type="InterPro" id="IPR002129">
    <property type="entry name" value="PyrdxlP-dep_de-COase"/>
</dbReference>
<dbReference type="EMBL" id="FNGV01000001">
    <property type="protein sequence ID" value="SDL43208.1"/>
    <property type="molecule type" value="Genomic_DNA"/>
</dbReference>
<dbReference type="PANTHER" id="PTHR11999">
    <property type="entry name" value="GROUP II PYRIDOXAL-5-PHOSPHATE DECARBOXYLASE"/>
    <property type="match status" value="1"/>
</dbReference>
<dbReference type="GO" id="GO:0030170">
    <property type="term" value="F:pyridoxal phosphate binding"/>
    <property type="evidence" value="ECO:0007669"/>
    <property type="project" value="InterPro"/>
</dbReference>
<feature type="compositionally biased region" description="Polar residues" evidence="8">
    <location>
        <begin position="53"/>
        <end position="63"/>
    </location>
</feature>
<dbReference type="AlphaFoldDB" id="A0A1G9K0B9"/>
<dbReference type="InterPro" id="IPR015422">
    <property type="entry name" value="PyrdxlP-dep_Trfase_small"/>
</dbReference>
<dbReference type="InterPro" id="IPR015424">
    <property type="entry name" value="PyrdxlP-dep_Trfase"/>
</dbReference>
<dbReference type="Gene3D" id="3.40.640.10">
    <property type="entry name" value="Type I PLP-dependent aspartate aminotransferase-like (Major domain)"/>
    <property type="match status" value="1"/>
</dbReference>
<proteinExistence type="inferred from homology"/>
<comment type="cofactor">
    <cofactor evidence="1 6 7">
        <name>pyridoxal 5'-phosphate</name>
        <dbReference type="ChEBI" id="CHEBI:597326"/>
    </cofactor>
</comment>
<keyword evidence="5 7" id="KW-0456">Lyase</keyword>
<dbReference type="InterPro" id="IPR015421">
    <property type="entry name" value="PyrdxlP-dep_Trfase_major"/>
</dbReference>
<evidence type="ECO:0000256" key="2">
    <source>
        <dbReference type="ARBA" id="ARBA00009533"/>
    </source>
</evidence>
<evidence type="ECO:0000313" key="9">
    <source>
        <dbReference type="EMBL" id="SDL43208.1"/>
    </source>
</evidence>
<keyword evidence="10" id="KW-1185">Reference proteome</keyword>
<evidence type="ECO:0000256" key="5">
    <source>
        <dbReference type="ARBA" id="ARBA00023239"/>
    </source>
</evidence>
<feature type="region of interest" description="Disordered" evidence="8">
    <location>
        <begin position="52"/>
        <end position="74"/>
    </location>
</feature>
<feature type="modified residue" description="N6-(pyridoxal phosphate)lysine" evidence="6">
    <location>
        <position position="320"/>
    </location>
</feature>
<dbReference type="Proteomes" id="UP000199440">
    <property type="component" value="Unassembled WGS sequence"/>
</dbReference>
<comment type="similarity">
    <text evidence="2 7">Belongs to the group II decarboxylase family.</text>
</comment>
<protein>
    <submittedName>
        <fullName evidence="9">Glutamate or tyrosine decarboxylase</fullName>
    </submittedName>
</protein>
<dbReference type="RefSeq" id="WP_245731267.1">
    <property type="nucleotide sequence ID" value="NZ_FNGV01000001.1"/>
</dbReference>
<gene>
    <name evidence="9" type="ORF">SAMN04488514_101787</name>
</gene>
<accession>A0A1G9K0B9</accession>
<evidence type="ECO:0000256" key="7">
    <source>
        <dbReference type="RuleBase" id="RU000382"/>
    </source>
</evidence>
<dbReference type="GO" id="GO:0006520">
    <property type="term" value="P:amino acid metabolic process"/>
    <property type="evidence" value="ECO:0007669"/>
    <property type="project" value="InterPro"/>
</dbReference>
<evidence type="ECO:0000256" key="6">
    <source>
        <dbReference type="PIRSR" id="PIRSR602129-50"/>
    </source>
</evidence>
<dbReference type="GO" id="GO:0019752">
    <property type="term" value="P:carboxylic acid metabolic process"/>
    <property type="evidence" value="ECO:0007669"/>
    <property type="project" value="InterPro"/>
</dbReference>
<dbReference type="InterPro" id="IPR010977">
    <property type="entry name" value="Aromatic_deC"/>
</dbReference>
<name>A0A1G9K0B9_9FLAO</name>
<organism evidence="9 10">
    <name type="scientific">Kriegella aquimaris</name>
    <dbReference type="NCBI Taxonomy" id="192904"/>
    <lineage>
        <taxon>Bacteria</taxon>
        <taxon>Pseudomonadati</taxon>
        <taxon>Bacteroidota</taxon>
        <taxon>Flavobacteriia</taxon>
        <taxon>Flavobacteriales</taxon>
        <taxon>Flavobacteriaceae</taxon>
        <taxon>Kriegella</taxon>
    </lineage>
</organism>
<reference evidence="9 10" key="1">
    <citation type="submission" date="2016-10" db="EMBL/GenBank/DDBJ databases">
        <authorList>
            <person name="de Groot N.N."/>
        </authorList>
    </citation>
    <scope>NUCLEOTIDE SEQUENCE [LARGE SCALE GENOMIC DNA]</scope>
    <source>
        <strain evidence="9 10">DSM 19886</strain>
    </source>
</reference>
<dbReference type="GO" id="GO:0016831">
    <property type="term" value="F:carboxy-lyase activity"/>
    <property type="evidence" value="ECO:0007669"/>
    <property type="project" value="UniProtKB-KW"/>
</dbReference>
<dbReference type="PANTHER" id="PTHR11999:SF70">
    <property type="entry name" value="MIP05841P"/>
    <property type="match status" value="1"/>
</dbReference>
<keyword evidence="3" id="KW-0210">Decarboxylase</keyword>
<sequence>MNRAILTHEEIPKSMIENRENPIAIKKEEFKKLGYQLIDSIADFIDSIEERPVTTTKTPSELQKTLGDAPLPTNGTPAGELLTKTTDLLFNNSLFNGHPKFLGYITSSAAPLGALADLLASSVNANVGAHILSPIATEIEKQTVKWLAEFIGVSPNYGGILVSGGNMANFTAFLAARTAKAPKSIKEDGISNASEKLTVYCSKSTHTWIEKAAILFGLGTKSIRWIPTTSSNQLDEKILEETIKEDIKNGCKPLMVVGTAGDVSTGVVDNLAAISNLCKKYDLWFHIDGAYGIPAAVIPELQRMFEGVSEADSIALDPHKWLYSPLEAGCTLVKDPQHLIDTFSSHPEYYNFSSVEGEVAQNFYEFGLQNSRGFRALKVWLTLQQVGRNGYIKLINEDIELSKLLLLQAENHEELEAIAQNLSITTFRYIPKHYKSSAGQKEDYLNALNEALLNDLQMGGEVFLSNAIVNEKYCLRACFVNFRTSQKDIGEIIAIVVKEGRKTHERLSQTKD</sequence>
<evidence type="ECO:0000256" key="3">
    <source>
        <dbReference type="ARBA" id="ARBA00022793"/>
    </source>
</evidence>
<evidence type="ECO:0000256" key="4">
    <source>
        <dbReference type="ARBA" id="ARBA00022898"/>
    </source>
</evidence>